<gene>
    <name evidence="4" type="ORF">V5O48_016525</name>
</gene>
<evidence type="ECO:0008006" key="6">
    <source>
        <dbReference type="Google" id="ProtNLM"/>
    </source>
</evidence>
<dbReference type="Pfam" id="PF17678">
    <property type="entry name" value="Glyco_hydro_92N"/>
    <property type="match status" value="1"/>
</dbReference>
<sequence>MSWKLRLLSVGIWVLNSRAAVFIEDPASLVLPFIGTTNGGHVFPGATLPHGMVKAGMDTDSPGNHAGYDADPQFNVTGFSQLHDDGTGGATPLSNFKLFAFPNCTSFEKCPTSLNSRKVKRKVLSDGTPDDFASPGYFSTNLSNSIRVELTSTRRTALHRYTFPASSTLPRMVVDVTNDGQQSGRDQELHVNATTARVRGGATFTASFGPGSYRAFTCVDFQGDGFDLGSPVEWGVWLADFPVKGTTELTQIYAGFRDEIGALFAFNPPSTGPTKILARVGVSFISSDQACANAEEEIPDFDFDRVHTENRAAWNDILGRVQVDPEGVDEDTVKLFYSSLYRTHISPADYTGENPKWNSTEPYYDSLYCNWDTYRTLYPLFSLHDPDNFARIVRGMVDIQKHE</sequence>
<feature type="domain" description="Glycosyl hydrolase family 92" evidence="2">
    <location>
        <begin position="289"/>
        <end position="401"/>
    </location>
</feature>
<reference evidence="4 5" key="1">
    <citation type="submission" date="2024-02" db="EMBL/GenBank/DDBJ databases">
        <title>A draft genome for the cacao thread blight pathogen Marasmius crinis-equi.</title>
        <authorList>
            <person name="Cohen S.P."/>
            <person name="Baruah I.K."/>
            <person name="Amoako-Attah I."/>
            <person name="Bukari Y."/>
            <person name="Meinhardt L.W."/>
            <person name="Bailey B.A."/>
        </authorList>
    </citation>
    <scope>NUCLEOTIDE SEQUENCE [LARGE SCALE GENOMIC DNA]</scope>
    <source>
        <strain evidence="4 5">GH-76</strain>
    </source>
</reference>
<dbReference type="PANTHER" id="PTHR12143">
    <property type="entry name" value="PEPTIDE N-GLYCANASE PNGASE -RELATED"/>
    <property type="match status" value="1"/>
</dbReference>
<dbReference type="Gene3D" id="2.70.98.10">
    <property type="match status" value="1"/>
</dbReference>
<dbReference type="EMBL" id="JBAHYK010002235">
    <property type="protein sequence ID" value="KAL0565500.1"/>
    <property type="molecule type" value="Genomic_DNA"/>
</dbReference>
<dbReference type="InterPro" id="IPR041371">
    <property type="entry name" value="GH92_N"/>
</dbReference>
<evidence type="ECO:0000256" key="1">
    <source>
        <dbReference type="SAM" id="SignalP"/>
    </source>
</evidence>
<feature type="chain" id="PRO_5047443487" description="Glycoside hydrolase family 92 protein" evidence="1">
    <location>
        <begin position="20"/>
        <end position="403"/>
    </location>
</feature>
<evidence type="ECO:0000259" key="2">
    <source>
        <dbReference type="Pfam" id="PF07971"/>
    </source>
</evidence>
<dbReference type="InterPro" id="IPR014718">
    <property type="entry name" value="GH-type_carb-bd"/>
</dbReference>
<dbReference type="InterPro" id="IPR008928">
    <property type="entry name" value="6-hairpin_glycosidase_sf"/>
</dbReference>
<dbReference type="InterPro" id="IPR012939">
    <property type="entry name" value="Glyco_hydro_92"/>
</dbReference>
<comment type="caution">
    <text evidence="4">The sequence shown here is derived from an EMBL/GenBank/DDBJ whole genome shotgun (WGS) entry which is preliminary data.</text>
</comment>
<keyword evidence="1" id="KW-0732">Signal</keyword>
<feature type="signal peptide" evidence="1">
    <location>
        <begin position="1"/>
        <end position="19"/>
    </location>
</feature>
<evidence type="ECO:0000313" key="4">
    <source>
        <dbReference type="EMBL" id="KAL0565500.1"/>
    </source>
</evidence>
<dbReference type="InterPro" id="IPR050883">
    <property type="entry name" value="PNGase"/>
</dbReference>
<accession>A0ABR3ERF8</accession>
<name>A0ABR3ERF8_9AGAR</name>
<proteinExistence type="predicted"/>
<evidence type="ECO:0000313" key="5">
    <source>
        <dbReference type="Proteomes" id="UP001465976"/>
    </source>
</evidence>
<dbReference type="Proteomes" id="UP001465976">
    <property type="component" value="Unassembled WGS sequence"/>
</dbReference>
<keyword evidence="5" id="KW-1185">Reference proteome</keyword>
<dbReference type="Pfam" id="PF07971">
    <property type="entry name" value="Glyco_hydro_92"/>
    <property type="match status" value="1"/>
</dbReference>
<dbReference type="SUPFAM" id="SSF48208">
    <property type="entry name" value="Six-hairpin glycosidases"/>
    <property type="match status" value="1"/>
</dbReference>
<organism evidence="4 5">
    <name type="scientific">Marasmius crinis-equi</name>
    <dbReference type="NCBI Taxonomy" id="585013"/>
    <lineage>
        <taxon>Eukaryota</taxon>
        <taxon>Fungi</taxon>
        <taxon>Dikarya</taxon>
        <taxon>Basidiomycota</taxon>
        <taxon>Agaricomycotina</taxon>
        <taxon>Agaricomycetes</taxon>
        <taxon>Agaricomycetidae</taxon>
        <taxon>Agaricales</taxon>
        <taxon>Marasmiineae</taxon>
        <taxon>Marasmiaceae</taxon>
        <taxon>Marasmius</taxon>
    </lineage>
</organism>
<dbReference type="Gene3D" id="1.20.1050.60">
    <property type="entry name" value="alpha-1,2-mannosidase"/>
    <property type="match status" value="1"/>
</dbReference>
<protein>
    <recommendedName>
        <fullName evidence="6">Glycoside hydrolase family 92 protein</fullName>
    </recommendedName>
</protein>
<evidence type="ECO:0000259" key="3">
    <source>
        <dbReference type="Pfam" id="PF17678"/>
    </source>
</evidence>
<feature type="domain" description="Glycosyl hydrolase family 92 N-terminal" evidence="3">
    <location>
        <begin position="30"/>
        <end position="283"/>
    </location>
</feature>
<feature type="non-terminal residue" evidence="4">
    <location>
        <position position="403"/>
    </location>
</feature>
<dbReference type="PANTHER" id="PTHR12143:SF42">
    <property type="entry name" value="PUTATIVE SUBFAMILY (AFU_ORTHOLOGUE AFUA_6G13760)-RELATED"/>
    <property type="match status" value="1"/>
</dbReference>